<dbReference type="GO" id="GO:0000166">
    <property type="term" value="F:nucleotide binding"/>
    <property type="evidence" value="ECO:0007669"/>
    <property type="project" value="UniProtKB-KW"/>
</dbReference>
<feature type="compositionally biased region" description="Acidic residues" evidence="6">
    <location>
        <begin position="343"/>
        <end position="363"/>
    </location>
</feature>
<name>A0A177A3B1_9PEZI</name>
<dbReference type="SUPFAM" id="SSF90002">
    <property type="entry name" value="Hypothetical protein YjiA, C-terminal domain"/>
    <property type="match status" value="1"/>
</dbReference>
<dbReference type="Gene3D" id="3.30.1220.10">
    <property type="entry name" value="CobW-like, C-terminal domain"/>
    <property type="match status" value="1"/>
</dbReference>
<dbReference type="Proteomes" id="UP000077154">
    <property type="component" value="Unassembled WGS sequence"/>
</dbReference>
<gene>
    <name evidence="8" type="ORF">VC83_07344</name>
</gene>
<dbReference type="SMART" id="SM00833">
    <property type="entry name" value="CobW_C"/>
    <property type="match status" value="1"/>
</dbReference>
<feature type="region of interest" description="Disordered" evidence="6">
    <location>
        <begin position="343"/>
        <end position="387"/>
    </location>
</feature>
<dbReference type="InterPro" id="IPR051927">
    <property type="entry name" value="Zn_Chap_cDPG_Synth"/>
</dbReference>
<dbReference type="eggNOG" id="KOG2743">
    <property type="taxonomic scope" value="Eukaryota"/>
</dbReference>
<accession>A0A177A3B1</accession>
<keyword evidence="2" id="KW-0378">Hydrolase</keyword>
<dbReference type="PANTHER" id="PTHR43603">
    <property type="entry name" value="COBW DOMAIN-CONTAINING PROTEIN DDB_G0274527"/>
    <property type="match status" value="1"/>
</dbReference>
<dbReference type="Gene3D" id="3.40.50.300">
    <property type="entry name" value="P-loop containing nucleotide triphosphate hydrolases"/>
    <property type="match status" value="1"/>
</dbReference>
<dbReference type="GeneID" id="36290390"/>
<proteinExistence type="inferred from homology"/>
<evidence type="ECO:0000256" key="2">
    <source>
        <dbReference type="ARBA" id="ARBA00022801"/>
    </source>
</evidence>
<reference evidence="8" key="1">
    <citation type="submission" date="2016-03" db="EMBL/GenBank/DDBJ databases">
        <title>Updated assembly of Pseudogymnoascus destructans, the fungus causing white-nose syndrome of bats.</title>
        <authorList>
            <person name="Palmer J.M."/>
            <person name="Drees K.P."/>
            <person name="Foster J.T."/>
            <person name="Lindner D.L."/>
        </authorList>
    </citation>
    <scope>NUCLEOTIDE SEQUENCE [LARGE SCALE GENOMIC DNA]</scope>
    <source>
        <strain evidence="8">20631-21</strain>
    </source>
</reference>
<keyword evidence="1" id="KW-0547">Nucleotide-binding</keyword>
<evidence type="ECO:0000256" key="1">
    <source>
        <dbReference type="ARBA" id="ARBA00022741"/>
    </source>
</evidence>
<comment type="similarity">
    <text evidence="4">Belongs to the SIMIBI class G3E GTPase family. ZNG1 subfamily.</text>
</comment>
<protein>
    <recommendedName>
        <fullName evidence="7">CobW C-terminal domain-containing protein</fullName>
    </recommendedName>
</protein>
<evidence type="ECO:0000256" key="3">
    <source>
        <dbReference type="ARBA" id="ARBA00023186"/>
    </source>
</evidence>
<dbReference type="GO" id="GO:0016787">
    <property type="term" value="F:hydrolase activity"/>
    <property type="evidence" value="ECO:0007669"/>
    <property type="project" value="UniProtKB-KW"/>
</dbReference>
<evidence type="ECO:0000256" key="4">
    <source>
        <dbReference type="ARBA" id="ARBA00034320"/>
    </source>
</evidence>
<sequence length="568" mass="63280">MGSIEEGSAAMPLGKTIRQLPVTLLSGFLGSGKTTLMEHILKSPDHGLRIAVIVNDMSSINIDASLISNHVISASKEKLIQLQNGCICCTLRGDLLESLVDLSRNGDIEYVMIESTGISEPQQVAETFTTEFTAAMIEQGGLAPDDENNAIIKEIAEIGGLHKLARLDTCVTVIDAFNLFSNFHTPEFLSDRKSEGLVPEEDDRTISDLLVDQIEFANVIIVNKIDAVDLETKGKVLRTCKALNPSALVLETNYSKVDVREIINTGRFDFEKAALGSGWLSSLHELTLREVNGIMKVTPKPETEEYGVNNFVYCARRPFHPKKLFKLLHDKFILLQNVETHDDVDEDTENEEDKMETSDDESDSEGHNDARKGSTTMPCENSTDDEDLDMEVDDFSSEIPTEVILRNKACHPAFAPLLRSKGFFWLATRPSQHGEWSQAGGMLTIQGGSPWFCTIPREFWPADPQVVSMIKADFKGEWEDRRQEIVCIGEGIDVQLITTTLNNSLLTDSEMEKWSKIMRNSGLTDEERQDALNTAFEDGFEDWATTPMQFEEQGHEGHNHAHSNGHSL</sequence>
<dbReference type="Pfam" id="PF07683">
    <property type="entry name" value="CobW_C"/>
    <property type="match status" value="1"/>
</dbReference>
<dbReference type="SUPFAM" id="SSF52540">
    <property type="entry name" value="P-loop containing nucleoside triphosphate hydrolases"/>
    <property type="match status" value="1"/>
</dbReference>
<evidence type="ECO:0000259" key="7">
    <source>
        <dbReference type="SMART" id="SM00833"/>
    </source>
</evidence>
<dbReference type="InterPro" id="IPR036627">
    <property type="entry name" value="CobW-likC_sf"/>
</dbReference>
<evidence type="ECO:0000256" key="5">
    <source>
        <dbReference type="ARBA" id="ARBA00049117"/>
    </source>
</evidence>
<evidence type="ECO:0000313" key="8">
    <source>
        <dbReference type="EMBL" id="OAF56676.2"/>
    </source>
</evidence>
<keyword evidence="3" id="KW-0143">Chaperone</keyword>
<evidence type="ECO:0000256" key="6">
    <source>
        <dbReference type="SAM" id="MobiDB-lite"/>
    </source>
</evidence>
<dbReference type="OrthoDB" id="272672at2759"/>
<dbReference type="Pfam" id="PF02492">
    <property type="entry name" value="cobW"/>
    <property type="match status" value="2"/>
</dbReference>
<dbReference type="InterPro" id="IPR003495">
    <property type="entry name" value="CobW/HypB/UreG_nucleotide-bd"/>
</dbReference>
<feature type="domain" description="CobW C-terminal" evidence="7">
    <location>
        <begin position="308"/>
        <end position="505"/>
    </location>
</feature>
<dbReference type="RefSeq" id="XP_024321968.1">
    <property type="nucleotide sequence ID" value="XM_024470917.1"/>
</dbReference>
<dbReference type="AlphaFoldDB" id="A0A177A3B1"/>
<organism evidence="8">
    <name type="scientific">Pseudogymnoascus destructans</name>
    <dbReference type="NCBI Taxonomy" id="655981"/>
    <lineage>
        <taxon>Eukaryota</taxon>
        <taxon>Fungi</taxon>
        <taxon>Dikarya</taxon>
        <taxon>Ascomycota</taxon>
        <taxon>Pezizomycotina</taxon>
        <taxon>Leotiomycetes</taxon>
        <taxon>Thelebolales</taxon>
        <taxon>Thelebolaceae</taxon>
        <taxon>Pseudogymnoascus</taxon>
    </lineage>
</organism>
<dbReference type="InterPro" id="IPR027417">
    <property type="entry name" value="P-loop_NTPase"/>
</dbReference>
<dbReference type="InterPro" id="IPR011629">
    <property type="entry name" value="CobW-like_C"/>
</dbReference>
<dbReference type="EMBL" id="KV441403">
    <property type="protein sequence ID" value="OAF56676.2"/>
    <property type="molecule type" value="Genomic_DNA"/>
</dbReference>
<dbReference type="VEuPathDB" id="FungiDB:GMDG_08093"/>
<dbReference type="CDD" id="cd03112">
    <property type="entry name" value="CobW-like"/>
    <property type="match status" value="1"/>
</dbReference>
<dbReference type="PANTHER" id="PTHR43603:SF1">
    <property type="entry name" value="ZINC-REGULATED GTPASE METALLOPROTEIN ACTIVATOR 1"/>
    <property type="match status" value="1"/>
</dbReference>
<comment type="catalytic activity">
    <reaction evidence="5">
        <text>GTP + H2O = GDP + phosphate + H(+)</text>
        <dbReference type="Rhea" id="RHEA:19669"/>
        <dbReference type="ChEBI" id="CHEBI:15377"/>
        <dbReference type="ChEBI" id="CHEBI:15378"/>
        <dbReference type="ChEBI" id="CHEBI:37565"/>
        <dbReference type="ChEBI" id="CHEBI:43474"/>
        <dbReference type="ChEBI" id="CHEBI:58189"/>
    </reaction>
    <physiologicalReaction direction="left-to-right" evidence="5">
        <dbReference type="Rhea" id="RHEA:19670"/>
    </physiologicalReaction>
</comment>